<dbReference type="Proteomes" id="UP000447434">
    <property type="component" value="Chromosome 12"/>
</dbReference>
<dbReference type="PRINTS" id="PR00450">
    <property type="entry name" value="RECOVERIN"/>
</dbReference>
<dbReference type="SUPFAM" id="SSF47473">
    <property type="entry name" value="EF-hand"/>
    <property type="match status" value="1"/>
</dbReference>
<protein>
    <submittedName>
        <fullName evidence="1">Putative EF-hand domain pair protein</fullName>
    </submittedName>
</protein>
<dbReference type="CDD" id="cd00051">
    <property type="entry name" value="EFh"/>
    <property type="match status" value="1"/>
</dbReference>
<dbReference type="OrthoDB" id="26525at2759"/>
<reference evidence="2" key="1">
    <citation type="journal article" date="2020" name="Nat. Commun.">
        <title>Genome sequence of the cluster root forming white lupin.</title>
        <authorList>
            <person name="Hufnagel B."/>
            <person name="Marques A."/>
            <person name="Soriano A."/>
            <person name="Marques L."/>
            <person name="Divol F."/>
            <person name="Doumas P."/>
            <person name="Sallet E."/>
            <person name="Mancinotti D."/>
            <person name="Carrere S."/>
            <person name="Marande W."/>
            <person name="Arribat S."/>
            <person name="Keller J."/>
            <person name="Huneau C."/>
            <person name="Blein T."/>
            <person name="Aime D."/>
            <person name="Laguerre M."/>
            <person name="Taylor J."/>
            <person name="Schubert V."/>
            <person name="Nelson M."/>
            <person name="Geu-Flores F."/>
            <person name="Crespi M."/>
            <person name="Gallardo-Guerrero K."/>
            <person name="Delaux P.-M."/>
            <person name="Salse J."/>
            <person name="Berges H."/>
            <person name="Guyot R."/>
            <person name="Gouzy J."/>
            <person name="Peret B."/>
        </authorList>
    </citation>
    <scope>NUCLEOTIDE SEQUENCE [LARGE SCALE GENOMIC DNA]</scope>
    <source>
        <strain evidence="2">cv. Amiga</strain>
    </source>
</reference>
<name>A0A6A4PQ00_LUPAL</name>
<dbReference type="AlphaFoldDB" id="A0A6A4PQ00"/>
<sequence>MGDNAPNKADCELIFKSIDKNGDGKISLDEFSDAVKASGTCSNVDVPSKMKEIDKDGDGFISIDELWEFFSAHPQMLKEAVSKVA</sequence>
<accession>A0A6A4PQ00</accession>
<dbReference type="GO" id="GO:0005509">
    <property type="term" value="F:calcium ion binding"/>
    <property type="evidence" value="ECO:0007669"/>
    <property type="project" value="InterPro"/>
</dbReference>
<dbReference type="Pfam" id="PF13202">
    <property type="entry name" value="EF-hand_5"/>
    <property type="match status" value="1"/>
</dbReference>
<evidence type="ECO:0000313" key="1">
    <source>
        <dbReference type="EMBL" id="KAE9603324.1"/>
    </source>
</evidence>
<gene>
    <name evidence="1" type="ORF">Lalb_Chr12g0209321</name>
</gene>
<comment type="caution">
    <text evidence="1">The sequence shown here is derived from an EMBL/GenBank/DDBJ whole genome shotgun (WGS) entry which is preliminary data.</text>
</comment>
<keyword evidence="2" id="KW-1185">Reference proteome</keyword>
<dbReference type="Gene3D" id="1.10.238.10">
    <property type="entry name" value="EF-hand"/>
    <property type="match status" value="1"/>
</dbReference>
<organism evidence="1 2">
    <name type="scientific">Lupinus albus</name>
    <name type="common">White lupine</name>
    <name type="synonym">Lupinus termis</name>
    <dbReference type="NCBI Taxonomy" id="3870"/>
    <lineage>
        <taxon>Eukaryota</taxon>
        <taxon>Viridiplantae</taxon>
        <taxon>Streptophyta</taxon>
        <taxon>Embryophyta</taxon>
        <taxon>Tracheophyta</taxon>
        <taxon>Spermatophyta</taxon>
        <taxon>Magnoliopsida</taxon>
        <taxon>eudicotyledons</taxon>
        <taxon>Gunneridae</taxon>
        <taxon>Pentapetalae</taxon>
        <taxon>rosids</taxon>
        <taxon>fabids</taxon>
        <taxon>Fabales</taxon>
        <taxon>Fabaceae</taxon>
        <taxon>Papilionoideae</taxon>
        <taxon>50 kb inversion clade</taxon>
        <taxon>genistoids sensu lato</taxon>
        <taxon>core genistoids</taxon>
        <taxon>Genisteae</taxon>
        <taxon>Lupinus</taxon>
    </lineage>
</organism>
<dbReference type="SMART" id="SM00054">
    <property type="entry name" value="EFh"/>
    <property type="match status" value="2"/>
</dbReference>
<dbReference type="InterPro" id="IPR011992">
    <property type="entry name" value="EF-hand-dom_pair"/>
</dbReference>
<proteinExistence type="predicted"/>
<dbReference type="EMBL" id="WOCE01000012">
    <property type="protein sequence ID" value="KAE9603324.1"/>
    <property type="molecule type" value="Genomic_DNA"/>
</dbReference>
<dbReference type="InterPro" id="IPR002048">
    <property type="entry name" value="EF_hand_dom"/>
</dbReference>
<evidence type="ECO:0000313" key="2">
    <source>
        <dbReference type="Proteomes" id="UP000447434"/>
    </source>
</evidence>
<dbReference type="PROSITE" id="PS50222">
    <property type="entry name" value="EF_HAND_2"/>
    <property type="match status" value="2"/>
</dbReference>
<dbReference type="Pfam" id="PF00036">
    <property type="entry name" value="EF-hand_1"/>
    <property type="match status" value="1"/>
</dbReference>
<dbReference type="PROSITE" id="PS00018">
    <property type="entry name" value="EF_HAND_1"/>
    <property type="match status" value="2"/>
</dbReference>
<dbReference type="InterPro" id="IPR018247">
    <property type="entry name" value="EF_Hand_1_Ca_BS"/>
</dbReference>